<dbReference type="STRING" id="643867.Ftrac_1325"/>
<keyword evidence="4" id="KW-1185">Reference proteome</keyword>
<keyword evidence="2" id="KW-0812">Transmembrane</keyword>
<keyword evidence="2" id="KW-0472">Membrane</keyword>
<feature type="transmembrane region" description="Helical" evidence="2">
    <location>
        <begin position="127"/>
        <end position="146"/>
    </location>
</feature>
<dbReference type="AlphaFoldDB" id="E4TM39"/>
<dbReference type="KEGG" id="mtt:Ftrac_1325"/>
<keyword evidence="2" id="KW-1133">Transmembrane helix</keyword>
<accession>E4TM39</accession>
<dbReference type="OrthoDB" id="1441218at2"/>
<evidence type="ECO:0000256" key="2">
    <source>
        <dbReference type="SAM" id="Phobius"/>
    </source>
</evidence>
<name>E4TM39_MARTH</name>
<evidence type="ECO:0000313" key="3">
    <source>
        <dbReference type="EMBL" id="ADR21315.1"/>
    </source>
</evidence>
<evidence type="ECO:0000256" key="1">
    <source>
        <dbReference type="SAM" id="Coils"/>
    </source>
</evidence>
<feature type="transmembrane region" description="Helical" evidence="2">
    <location>
        <begin position="47"/>
        <end position="63"/>
    </location>
</feature>
<evidence type="ECO:0000313" key="4">
    <source>
        <dbReference type="Proteomes" id="UP000008720"/>
    </source>
</evidence>
<dbReference type="EMBL" id="CP002349">
    <property type="protein sequence ID" value="ADR21315.1"/>
    <property type="molecule type" value="Genomic_DNA"/>
</dbReference>
<dbReference type="RefSeq" id="WP_013453464.1">
    <property type="nucleotide sequence ID" value="NC_014759.1"/>
</dbReference>
<gene>
    <name evidence="3" type="ordered locus">Ftrac_1325</name>
</gene>
<feature type="coiled-coil region" evidence="1">
    <location>
        <begin position="16"/>
        <end position="47"/>
    </location>
</feature>
<organism evidence="3 4">
    <name type="scientific">Marivirga tractuosa (strain ATCC 23168 / DSM 4126 / NBRC 15989 / NCIMB 1408 / VKM B-1430 / H-43)</name>
    <name type="common">Microscilla tractuosa</name>
    <name type="synonym">Flexibacter tractuosus</name>
    <dbReference type="NCBI Taxonomy" id="643867"/>
    <lineage>
        <taxon>Bacteria</taxon>
        <taxon>Pseudomonadati</taxon>
        <taxon>Bacteroidota</taxon>
        <taxon>Cytophagia</taxon>
        <taxon>Cytophagales</taxon>
        <taxon>Marivirgaceae</taxon>
        <taxon>Marivirga</taxon>
    </lineage>
</organism>
<sequence length="214" mass="25239">MNDQNLINIWKGSSRNIQLNLNYDDLANELKRKANQLDKSIRKRNQLEIGLAILLLPIALYLFCEVPYYLFKSGVLLMAVWFLYVIYKLKKTRGLKTDFGTNASLKHQLNKQKRYVEEEVKLLKSVLYWYLLPPYTGLLLMISSAYFHRDIHWENSFLQGLLSENIYGHLVYIIFLTALYFYIYKLNMKAIAKDLMPVIVDIEKIERELGTSEK</sequence>
<protein>
    <submittedName>
        <fullName evidence="3">Uncharacterized protein</fullName>
    </submittedName>
</protein>
<reference evidence="3 4" key="1">
    <citation type="journal article" date="2011" name="Stand. Genomic Sci.">
        <title>Complete genome sequence of Marivirga tractuosa type strain (H-43).</title>
        <authorList>
            <person name="Pagani I."/>
            <person name="Chertkov O."/>
            <person name="Lapidus A."/>
            <person name="Lucas S."/>
            <person name="Del Rio T.G."/>
            <person name="Tice H."/>
            <person name="Copeland A."/>
            <person name="Cheng J.F."/>
            <person name="Nolan M."/>
            <person name="Saunders E."/>
            <person name="Pitluck S."/>
            <person name="Held B."/>
            <person name="Goodwin L."/>
            <person name="Liolios K."/>
            <person name="Ovchinikova G."/>
            <person name="Ivanova N."/>
            <person name="Mavromatis K."/>
            <person name="Pati A."/>
            <person name="Chen A."/>
            <person name="Palaniappan K."/>
            <person name="Land M."/>
            <person name="Hauser L."/>
            <person name="Jeffries C.D."/>
            <person name="Detter J.C."/>
            <person name="Han C."/>
            <person name="Tapia R."/>
            <person name="Ngatchou-Djao O.D."/>
            <person name="Rohde M."/>
            <person name="Goker M."/>
            <person name="Spring S."/>
            <person name="Sikorski J."/>
            <person name="Woyke T."/>
            <person name="Bristow J."/>
            <person name="Eisen J.A."/>
            <person name="Markowitz V."/>
            <person name="Hugenholtz P."/>
            <person name="Klenk H.P."/>
            <person name="Kyrpides N.C."/>
        </authorList>
    </citation>
    <scope>NUCLEOTIDE SEQUENCE [LARGE SCALE GENOMIC DNA]</scope>
    <source>
        <strain evidence="4">ATCC 23168 / DSM 4126 / NBRC 15989 / NCIMB 1408 / VKM B-1430 / H-43</strain>
    </source>
</reference>
<dbReference type="Proteomes" id="UP000008720">
    <property type="component" value="Chromosome"/>
</dbReference>
<feature type="transmembrane region" description="Helical" evidence="2">
    <location>
        <begin position="69"/>
        <end position="87"/>
    </location>
</feature>
<proteinExistence type="predicted"/>
<dbReference type="HOGENOM" id="CLU_1298814_0_0_10"/>
<keyword evidence="1" id="KW-0175">Coiled coil</keyword>
<feature type="transmembrane region" description="Helical" evidence="2">
    <location>
        <begin position="166"/>
        <end position="184"/>
    </location>
</feature>